<evidence type="ECO:0000313" key="3">
    <source>
        <dbReference type="EMBL" id="MPY55923.1"/>
    </source>
</evidence>
<dbReference type="AlphaFoldDB" id="A0A5N8X910"/>
<organism evidence="3 4">
    <name type="scientific">Streptomyces spongiae</name>
    <dbReference type="NCBI Taxonomy" id="565072"/>
    <lineage>
        <taxon>Bacteria</taxon>
        <taxon>Bacillati</taxon>
        <taxon>Actinomycetota</taxon>
        <taxon>Actinomycetes</taxon>
        <taxon>Kitasatosporales</taxon>
        <taxon>Streptomycetaceae</taxon>
        <taxon>Streptomyces</taxon>
    </lineage>
</organism>
<dbReference type="PANTHER" id="PTHR37981:SF1">
    <property type="entry name" value="SGNH HYDROLASE-TYPE ESTERASE DOMAIN-CONTAINING PROTEIN"/>
    <property type="match status" value="1"/>
</dbReference>
<dbReference type="PANTHER" id="PTHR37981">
    <property type="entry name" value="LIPASE 2"/>
    <property type="match status" value="1"/>
</dbReference>
<sequence length="266" mass="28261">MSSDIRHVAALGSSFAAGPGIEPVENRAAGRSARNYARLVAERLGAGLTDLTVSGATTETVLDTPQRSTRTWFPPQLQGLPSHADLVTITVGGNDLNYIGSMYALGIAARLSASPWTLPLRPVLPRPRIPDPTAEALEDATANLVRVADAARGRAPGARILLVDYLTVVGTDTRHSRATPFDEASVDGLRRLGRQVSQVFEAAAARSGADLVPMAEHSRDHALGSARPWVVGLPDRLRHIRSTAPFHPNAEGMRATADAIVDHLKA</sequence>
<dbReference type="EMBL" id="VJZC01000004">
    <property type="protein sequence ID" value="MPY55923.1"/>
    <property type="molecule type" value="Genomic_DNA"/>
</dbReference>
<evidence type="ECO:0000256" key="1">
    <source>
        <dbReference type="PIRSR" id="PIRSR637460-1"/>
    </source>
</evidence>
<gene>
    <name evidence="3" type="ORF">FNH08_01575</name>
</gene>
<dbReference type="InterPro" id="IPR036514">
    <property type="entry name" value="SGNH_hydro_sf"/>
</dbReference>
<keyword evidence="3" id="KW-0378">Hydrolase</keyword>
<evidence type="ECO:0000259" key="2">
    <source>
        <dbReference type="Pfam" id="PF13472"/>
    </source>
</evidence>
<feature type="domain" description="SGNH hydrolase-type esterase" evidence="2">
    <location>
        <begin position="10"/>
        <end position="255"/>
    </location>
</feature>
<dbReference type="GO" id="GO:0019433">
    <property type="term" value="P:triglyceride catabolic process"/>
    <property type="evidence" value="ECO:0007669"/>
    <property type="project" value="TreeGrafter"/>
</dbReference>
<comment type="caution">
    <text evidence="3">The sequence shown here is derived from an EMBL/GenBank/DDBJ whole genome shotgun (WGS) entry which is preliminary data.</text>
</comment>
<accession>A0A5N8X910</accession>
<feature type="active site" evidence="1">
    <location>
        <position position="247"/>
    </location>
</feature>
<reference evidence="3 4" key="1">
    <citation type="submission" date="2019-07" db="EMBL/GenBank/DDBJ databases">
        <title>New species of Amycolatopsis and Streptomyces.</title>
        <authorList>
            <person name="Duangmal K."/>
            <person name="Teo W.F.A."/>
            <person name="Lipun K."/>
        </authorList>
    </citation>
    <scope>NUCLEOTIDE SEQUENCE [LARGE SCALE GENOMIC DNA]</scope>
    <source>
        <strain evidence="3 4">NBRC 106415</strain>
    </source>
</reference>
<dbReference type="OrthoDB" id="5503950at2"/>
<dbReference type="GO" id="GO:0004806">
    <property type="term" value="F:triacylglycerol lipase activity"/>
    <property type="evidence" value="ECO:0007669"/>
    <property type="project" value="TreeGrafter"/>
</dbReference>
<dbReference type="SUPFAM" id="SSF52266">
    <property type="entry name" value="SGNH hydrolase"/>
    <property type="match status" value="1"/>
</dbReference>
<dbReference type="Gene3D" id="3.40.50.1110">
    <property type="entry name" value="SGNH hydrolase"/>
    <property type="match status" value="1"/>
</dbReference>
<feature type="active site" description="Nucleophile" evidence="1">
    <location>
        <position position="14"/>
    </location>
</feature>
<dbReference type="InterPro" id="IPR037460">
    <property type="entry name" value="SEST-like"/>
</dbReference>
<name>A0A5N8X910_9ACTN</name>
<keyword evidence="4" id="KW-1185">Reference proteome</keyword>
<dbReference type="CDD" id="cd01823">
    <property type="entry name" value="SEST_like"/>
    <property type="match status" value="1"/>
</dbReference>
<dbReference type="Proteomes" id="UP000400924">
    <property type="component" value="Unassembled WGS sequence"/>
</dbReference>
<proteinExistence type="predicted"/>
<dbReference type="RefSeq" id="WP_152769401.1">
    <property type="nucleotide sequence ID" value="NZ_VJZC01000004.1"/>
</dbReference>
<dbReference type="Pfam" id="PF13472">
    <property type="entry name" value="Lipase_GDSL_2"/>
    <property type="match status" value="1"/>
</dbReference>
<evidence type="ECO:0000313" key="4">
    <source>
        <dbReference type="Proteomes" id="UP000400924"/>
    </source>
</evidence>
<protein>
    <submittedName>
        <fullName evidence="3">SGNH/GDSL hydrolase family protein</fullName>
    </submittedName>
</protein>
<dbReference type="InterPro" id="IPR013830">
    <property type="entry name" value="SGNH_hydro"/>
</dbReference>